<comment type="caution">
    <text evidence="1">The sequence shown here is derived from an EMBL/GenBank/DDBJ whole genome shotgun (WGS) entry which is preliminary data.</text>
</comment>
<dbReference type="Proteomes" id="UP001054837">
    <property type="component" value="Unassembled WGS sequence"/>
</dbReference>
<name>A0AAV4V702_9ARAC</name>
<organism evidence="1 2">
    <name type="scientific">Caerostris darwini</name>
    <dbReference type="NCBI Taxonomy" id="1538125"/>
    <lineage>
        <taxon>Eukaryota</taxon>
        <taxon>Metazoa</taxon>
        <taxon>Ecdysozoa</taxon>
        <taxon>Arthropoda</taxon>
        <taxon>Chelicerata</taxon>
        <taxon>Arachnida</taxon>
        <taxon>Araneae</taxon>
        <taxon>Araneomorphae</taxon>
        <taxon>Entelegynae</taxon>
        <taxon>Araneoidea</taxon>
        <taxon>Araneidae</taxon>
        <taxon>Caerostris</taxon>
    </lineage>
</organism>
<evidence type="ECO:0000313" key="2">
    <source>
        <dbReference type="Proteomes" id="UP001054837"/>
    </source>
</evidence>
<reference evidence="1 2" key="1">
    <citation type="submission" date="2021-06" db="EMBL/GenBank/DDBJ databases">
        <title>Caerostris darwini draft genome.</title>
        <authorList>
            <person name="Kono N."/>
            <person name="Arakawa K."/>
        </authorList>
    </citation>
    <scope>NUCLEOTIDE SEQUENCE [LARGE SCALE GENOMIC DNA]</scope>
</reference>
<dbReference type="EMBL" id="BPLQ01012442">
    <property type="protein sequence ID" value="GIY65508.1"/>
    <property type="molecule type" value="Genomic_DNA"/>
</dbReference>
<sequence>MAIFEKYILLKNAKISLRINFDVKTSHAAYQILFSDSKTYHAKSLLGEYGMWSQNVKISNRAKILLDGMIRDFTLGECHLKIFVHLLSIVVEKGPSGLF</sequence>
<keyword evidence="2" id="KW-1185">Reference proteome</keyword>
<gene>
    <name evidence="1" type="ORF">CDAR_46721</name>
</gene>
<dbReference type="AlphaFoldDB" id="A0AAV4V702"/>
<proteinExistence type="predicted"/>
<evidence type="ECO:0000313" key="1">
    <source>
        <dbReference type="EMBL" id="GIY65508.1"/>
    </source>
</evidence>
<accession>A0AAV4V702</accession>
<protein>
    <submittedName>
        <fullName evidence="1">Uncharacterized protein</fullName>
    </submittedName>
</protein>